<evidence type="ECO:0000313" key="3">
    <source>
        <dbReference type="Proteomes" id="UP000831880"/>
    </source>
</evidence>
<sequence length="129" mass="14220">MKSGLQVGDTAIIKAEVTSDMFAQFEGEIVHPAYSTVTMVYHMEWASRKLILPYLTPKEEGMGASVQVKHLAPSGQGEQLEITATVTEIRQHSILSKVIVTNERGTIGEGYVKQAILLKEYISKQLTAK</sequence>
<dbReference type="PANTHER" id="PTHR36934">
    <property type="entry name" value="BLR0278 PROTEIN"/>
    <property type="match status" value="1"/>
</dbReference>
<keyword evidence="3" id="KW-1185">Reference proteome</keyword>
<dbReference type="PANTHER" id="PTHR36934:SF1">
    <property type="entry name" value="THIOESTERASE DOMAIN-CONTAINING PROTEIN"/>
    <property type="match status" value="1"/>
</dbReference>
<dbReference type="Gene3D" id="3.10.129.10">
    <property type="entry name" value="Hotdog Thioesterase"/>
    <property type="match status" value="1"/>
</dbReference>
<protein>
    <submittedName>
        <fullName evidence="2">Thioesterase</fullName>
    </submittedName>
</protein>
<name>A0ABY4GW98_9BACI</name>
<dbReference type="Proteomes" id="UP000831880">
    <property type="component" value="Chromosome"/>
</dbReference>
<evidence type="ECO:0000313" key="2">
    <source>
        <dbReference type="EMBL" id="UOQ92440.1"/>
    </source>
</evidence>
<gene>
    <name evidence="2" type="ORF">MUO14_18545</name>
</gene>
<dbReference type="InterPro" id="IPR054485">
    <property type="entry name" value="FlK-like_dom"/>
</dbReference>
<dbReference type="InterPro" id="IPR029069">
    <property type="entry name" value="HotDog_dom_sf"/>
</dbReference>
<dbReference type="EMBL" id="CP095074">
    <property type="protein sequence ID" value="UOQ92440.1"/>
    <property type="molecule type" value="Genomic_DNA"/>
</dbReference>
<accession>A0ABY4GW98</accession>
<dbReference type="InterPro" id="IPR025540">
    <property type="entry name" value="FlK"/>
</dbReference>
<evidence type="ECO:0000259" key="1">
    <source>
        <dbReference type="Pfam" id="PF22636"/>
    </source>
</evidence>
<feature type="domain" description="Fluoroacetyl-CoA-specific thioesterase-like" evidence="1">
    <location>
        <begin position="17"/>
        <end position="119"/>
    </location>
</feature>
<proteinExistence type="predicted"/>
<dbReference type="Pfam" id="PF22636">
    <property type="entry name" value="FlK"/>
    <property type="match status" value="1"/>
</dbReference>
<dbReference type="RefSeq" id="WP_244752049.1">
    <property type="nucleotide sequence ID" value="NZ_CP095074.1"/>
</dbReference>
<organism evidence="2 3">
    <name type="scientific">Halobacillus shinanisalinarum</name>
    <dbReference type="NCBI Taxonomy" id="2932258"/>
    <lineage>
        <taxon>Bacteria</taxon>
        <taxon>Bacillati</taxon>
        <taxon>Bacillota</taxon>
        <taxon>Bacilli</taxon>
        <taxon>Bacillales</taxon>
        <taxon>Bacillaceae</taxon>
        <taxon>Halobacillus</taxon>
    </lineage>
</organism>
<dbReference type="SUPFAM" id="SSF54637">
    <property type="entry name" value="Thioesterase/thiol ester dehydrase-isomerase"/>
    <property type="match status" value="1"/>
</dbReference>
<reference evidence="2 3" key="1">
    <citation type="submission" date="2022-04" db="EMBL/GenBank/DDBJ databases">
        <title>Halobacillus sp. isolated from saltern.</title>
        <authorList>
            <person name="Won M."/>
            <person name="Lee C.-M."/>
            <person name="Woen H.-Y."/>
            <person name="Kwon S.-W."/>
        </authorList>
    </citation>
    <scope>NUCLEOTIDE SEQUENCE [LARGE SCALE GENOMIC DNA]</scope>
    <source>
        <strain evidence="2 3">SSTM10-2</strain>
    </source>
</reference>